<accession>A0ABU6WR05</accession>
<proteinExistence type="predicted"/>
<name>A0ABU6WR05_9FABA</name>
<dbReference type="Gene3D" id="3.20.20.80">
    <property type="entry name" value="Glycosidases"/>
    <property type="match status" value="1"/>
</dbReference>
<dbReference type="PANTHER" id="PTHR46476:SF13">
    <property type="entry name" value="2, PUTATIVE, EXPRESSED-RELATED"/>
    <property type="match status" value="1"/>
</dbReference>
<gene>
    <name evidence="1" type="ORF">PIB30_069479</name>
</gene>
<keyword evidence="2" id="KW-1185">Reference proteome</keyword>
<reference evidence="1 2" key="1">
    <citation type="journal article" date="2023" name="Plants (Basel)">
        <title>Bridging the Gap: Combining Genomics and Transcriptomics Approaches to Understand Stylosanthes scabra, an Orphan Legume from the Brazilian Caatinga.</title>
        <authorList>
            <person name="Ferreira-Neto J.R.C."/>
            <person name="da Silva M.D."/>
            <person name="Binneck E."/>
            <person name="de Melo N.F."/>
            <person name="da Silva R.H."/>
            <person name="de Melo A.L.T.M."/>
            <person name="Pandolfi V."/>
            <person name="Bustamante F.O."/>
            <person name="Brasileiro-Vidal A.C."/>
            <person name="Benko-Iseppon A.M."/>
        </authorList>
    </citation>
    <scope>NUCLEOTIDE SEQUENCE [LARGE SCALE GENOMIC DNA]</scope>
    <source>
        <tissue evidence="1">Leaves</tissue>
    </source>
</reference>
<evidence type="ECO:0000313" key="2">
    <source>
        <dbReference type="Proteomes" id="UP001341840"/>
    </source>
</evidence>
<sequence length="113" mass="12965">MDYEHVKIILDRAPGTFAERIGKLIKTLKENGVTKFASISPFDDEDVQSHYMALSKSYGSLIDYVNFQFYAYLKGTTVNEFIEACHQMVDSSLHALWMLKYEDRLDEAQSSPT</sequence>
<dbReference type="Proteomes" id="UP001341840">
    <property type="component" value="Unassembled WGS sequence"/>
</dbReference>
<evidence type="ECO:0000313" key="1">
    <source>
        <dbReference type="EMBL" id="MED6186725.1"/>
    </source>
</evidence>
<comment type="caution">
    <text evidence="1">The sequence shown here is derived from an EMBL/GenBank/DDBJ whole genome shotgun (WGS) entry which is preliminary data.</text>
</comment>
<organism evidence="1 2">
    <name type="scientific">Stylosanthes scabra</name>
    <dbReference type="NCBI Taxonomy" id="79078"/>
    <lineage>
        <taxon>Eukaryota</taxon>
        <taxon>Viridiplantae</taxon>
        <taxon>Streptophyta</taxon>
        <taxon>Embryophyta</taxon>
        <taxon>Tracheophyta</taxon>
        <taxon>Spermatophyta</taxon>
        <taxon>Magnoliopsida</taxon>
        <taxon>eudicotyledons</taxon>
        <taxon>Gunneridae</taxon>
        <taxon>Pentapetalae</taxon>
        <taxon>rosids</taxon>
        <taxon>fabids</taxon>
        <taxon>Fabales</taxon>
        <taxon>Fabaceae</taxon>
        <taxon>Papilionoideae</taxon>
        <taxon>50 kb inversion clade</taxon>
        <taxon>dalbergioids sensu lato</taxon>
        <taxon>Dalbergieae</taxon>
        <taxon>Pterocarpus clade</taxon>
        <taxon>Stylosanthes</taxon>
    </lineage>
</organism>
<dbReference type="PANTHER" id="PTHR46476">
    <property type="entry name" value="CHITINASE 2-LIKE"/>
    <property type="match status" value="1"/>
</dbReference>
<dbReference type="EMBL" id="JASCZI010182006">
    <property type="protein sequence ID" value="MED6186725.1"/>
    <property type="molecule type" value="Genomic_DNA"/>
</dbReference>
<protein>
    <submittedName>
        <fullName evidence="1">Uncharacterized protein</fullName>
    </submittedName>
</protein>